<dbReference type="FunFam" id="3.40.50.300:FF:001313">
    <property type="entry name" value="Helicase with zinc finger domain 2"/>
    <property type="match status" value="1"/>
</dbReference>
<dbReference type="SUPFAM" id="SSF50249">
    <property type="entry name" value="Nucleic acid-binding proteins"/>
    <property type="match status" value="2"/>
</dbReference>
<evidence type="ECO:0000313" key="10">
    <source>
        <dbReference type="Proteomes" id="UP001190640"/>
    </source>
</evidence>
<dbReference type="GO" id="GO:0004540">
    <property type="term" value="F:RNA nuclease activity"/>
    <property type="evidence" value="ECO:0007669"/>
    <property type="project" value="InterPro"/>
</dbReference>
<dbReference type="GO" id="GO:0005524">
    <property type="term" value="F:ATP binding"/>
    <property type="evidence" value="ECO:0007669"/>
    <property type="project" value="UniProtKB-KW"/>
</dbReference>
<keyword evidence="6" id="KW-0863">Zinc-finger</keyword>
<feature type="domain" description="C3H1-type" evidence="9">
    <location>
        <begin position="213"/>
        <end position="242"/>
    </location>
</feature>
<accession>A0AA97KYI5</accession>
<proteinExistence type="inferred from homology"/>
<evidence type="ECO:0000259" key="9">
    <source>
        <dbReference type="PROSITE" id="PS50103"/>
    </source>
</evidence>
<keyword evidence="5" id="KW-0067">ATP-binding</keyword>
<dbReference type="FunFam" id="3.40.50.300:FF:001373">
    <property type="entry name" value="Helicase with zinc finger domain 2"/>
    <property type="match status" value="1"/>
</dbReference>
<evidence type="ECO:0000313" key="11">
    <source>
        <dbReference type="RefSeq" id="XP_054835850.1"/>
    </source>
</evidence>
<feature type="coiled-coil region" evidence="7">
    <location>
        <begin position="345"/>
        <end position="372"/>
    </location>
</feature>
<evidence type="ECO:0000256" key="7">
    <source>
        <dbReference type="SAM" id="Coils"/>
    </source>
</evidence>
<dbReference type="InterPro" id="IPR027417">
    <property type="entry name" value="P-loop_NTPase"/>
</dbReference>
<dbReference type="KEGG" id="emc:129330035"/>
<dbReference type="GO" id="GO:0043139">
    <property type="term" value="F:5'-3' DNA helicase activity"/>
    <property type="evidence" value="ECO:0007669"/>
    <property type="project" value="TreeGrafter"/>
</dbReference>
<name>A0AA97KYI5_EUBMA</name>
<evidence type="ECO:0000256" key="5">
    <source>
        <dbReference type="ARBA" id="ARBA00022840"/>
    </source>
</evidence>
<gene>
    <name evidence="11" type="primary">HELZ2</name>
</gene>
<dbReference type="Proteomes" id="UP001190640">
    <property type="component" value="Chromosome 5"/>
</dbReference>
<dbReference type="Pfam" id="PF00773">
    <property type="entry name" value="RNB"/>
    <property type="match status" value="1"/>
</dbReference>
<keyword evidence="7" id="KW-0175">Coiled coil</keyword>
<sequence length="2841" mass="323751">MPKLNGVVPTLLDGLREKLDLYLACSKCSLQENEITYSLKEVEHKCMMEILLARKKGSKGKSWRKVGRRPGFPTPARYDICRYYVAGSGCRRHRNHCTFAWSREEVVVWTFEKQTGMERHVLKMLVRQAQTGVLVNGLSKPVKDSSSEEIRSEFGGYFQEICGLCFYQSPPKISSKDSNRICAQHWKALLVHVITNGKMKEQYTEIRPRPANIEKLSYCMFVSTGRACKHGVKRCNYAHSDVEMAVWEAEQKCGLARADLLPPSVDRKQEELPAQPEVHFYCKVCLVTCDSQESFENHCSSVEHSQMIATDAMAQWKHRAPPYGLRKFALCGRGEICEYGQDCTKAHSTEELEEWIQRAKVAEKNKESAREGGLLSYQDRLLAEYRQSHNEVLIISEQIDGVTVTCQQPLQVQSEDKKMRYQWVFQVHSQKPLMHVALLKRVPGANFFLAGNGLSRGLSYASGERFKSLPTSPPVSEIRVCVECCTFGVYEQWLVFDFGSRPVLVRKLQAKIGKKEAHWHMDPAAQQSSQFVDFERWHSGNRVVVPSVQRTSKEMELLAKYKIPSLSLDFQRGAEGKTITRFNYREQMHNFLFREEEAEQALITKLSLQVAASLQTMLSTPIGAQFALPGDLYAHVPTPCAVTYDSKEGYLLHRSVKTAFLALDPPTNHRVYEVTVESKAITERSIWLLLPKRCCFELGLKTETSAKVEVQFQIDLLQFRQWHYAADQLLDVRLVLPDVAACSIPRPLEQAQLQNGNKKQKQAFSFITGQALGTRQVPPLLIYGPFGTGKTFTLARATLEIIKQPQARVLICTHTNSAADIYIREYFHEYVISGHPEAIPLRIMYSSRSVKPTDPTTLQYCCLSPNRDSFRLPSKEELHRHKIVITTAMLSQDLGVPAGYFSHILIDEAAQMLECEALVPLSLATLQTRIVLAGDHMQMTPQLFCLQEGEQPADHTILNRLFQYYQKEKQEVARNSRIIFNENYRSAASIIDFVSRHFYVSKKDAIHAMGKIPPHPEFHPLMFCHVAGSAERDISKTSWINTSEIMQVIEKVQEMSEKWPDEWGKPDLKRMCVVSYGMQVMAIRQELRKRHLSEVMVESYENLPGKEFRLIIISSVHTKESLGSIDSPNLAFFNDARVLNTIMTRAQSQVIAVGDAVALCSYGQCSKVWKSFIKECIEKGTVTPKTLTLEEIRQAVCDKAGWNRDSSEAEEAEEESDTSSWFSSVDSLNVDDPILQELLDENTDMVVTVSDEGLMNVKSEASTPQNGRQGYVNFSHQIMTNYLRMQPNLYKRCEFIKEGFDRGSAFTLDDDPPLSIQIKGRVHCGMAFTGDQVLVAIQLNHAATSPLEGNLYGKVVGVLKKAERERTFVCMMDEFDPRVMIPIDHTVTKIFVPGLKDLPDVLPIRKLDKGGKIRLQKCKKISQELKKKSLFVVQVINWREGFYYPLGIVTELLPMASTRDEGLRILGIEYGLKNQYSASVNNEVAQFTSGKFTTMKSNRKDCRGYLTFTVDPLGARDLDDAISIRDLGDKYEIGIHIADVASVIPKGCALDTEAKNRGATFYTPGKEPVCMLPSQLSQDLCSLLPQKDRPVISLFVLVTKTSDNVVDIQFNVSTICSDRQLTYEEAEGIIKSHYRAEAPSLCFDTLEDCVAVAYHFSRAHRLARLHEDCYYHQLDEDSSLGQRCSHQMVEEFMVMFNSFVGEFLTTKDPTRSLTPVRCQSEPIPQQLAQMSNKYKDIIPLSIHLSHHLGVQTSGVQRRVDNKFVLLTPLWDHLKSAAKAHDFPKMLDLITTDDIHPKLAPVNLEFRKLLSRSYFIRSNSDAQSKVGHYSLHVDTYTWASSPIRRYLDVVVQRHILSVLLKNPVLYSSVDIELLCHDFNRKHGMAVAYERKAHSLEMAAQLKRQVQQKMAFVMHLDGMAKNFKALFPLNRDTLPDPHLINYRALQLVEQPFLIEERNSMKLTWKRRIYSLSTSKECIPKSSMLRDNSVTLFSTEVWGDVLEAIRNKDYVKVASLLETGLSKQFRNVGRMARSRCSHYVELSLELSAGDVLRFQLTTGAQRGFLVPCVQLWTVAPGFDVCLEHTEKPIDCFSKYATQASRKQYKDTSEYRKVWLPLCDMESASCAVSENDPIVLYDVLIRWEKQRTKKGQLQGTFSLTKEFIKKCAIEEDFSHLYMCIRLEGLKLNKCQNDEESLSLSLQNLCLTKENAETGKVMVDPDTYTWVAHGRTEAFEDNEKSDQRGKLFVRFYINFMSMENIPVEITQNYCTFTVELIPKSLPDIRKEEALWKLTHATELAKSIALGTEIPKQKTQKSKLLTRKSFDLPGSLRRLNPSQNHAIWEALNCPFTLIQGPPGTGKTVVGFHIVYWFHQLNQERKEDPIQESKEKGSAQESKESEFTLDDPDKARNHILYCGPSNKSVDVVAEMLLKRKELRPLRVYGESVETMDYPYPGCSLHISRKATRDLKSKPEIRDITLHHRIRQHTNPLGPEICAFDARVKNREAITEEEIQKYKRLLAAARRYELQHHDVILCTCCASCANYMTSTLCVRQVLVDECAMSTEPETLIPLVSFKNVEKVVLLGDHKQLRPVVHNEYCKTLGLETSLFERYKDQALMLDIQYRMHREICRFPSITFYGGRLKTGPDLVRQPSVLFHNGNNCCAIIFGHIEGKEKSLMVSTEDGNENSRANLEEAEQVVRITKQLTLDGTTKPAHIAVLTPYNAQVVEIKKLLSKERLQDVTVCTIMKSQGNEWKYVIVSTVRSCSRSAIDERPTISWQKKYLGFVTDPNQINVCITRAQEGLCIIGNRHLLESNPLWRRLVQHYRAQRCLTFATAIQVRKKLAARR</sequence>
<feature type="compositionally biased region" description="Acidic residues" evidence="8">
    <location>
        <begin position="1208"/>
        <end position="1217"/>
    </location>
</feature>
<dbReference type="GO" id="GO:0003723">
    <property type="term" value="F:RNA binding"/>
    <property type="evidence" value="ECO:0007669"/>
    <property type="project" value="InterPro"/>
</dbReference>
<evidence type="ECO:0000256" key="1">
    <source>
        <dbReference type="ARBA" id="ARBA00007913"/>
    </source>
</evidence>
<dbReference type="PANTHER" id="PTHR43788">
    <property type="entry name" value="DNA2/NAM7 HELICASE FAMILY MEMBER"/>
    <property type="match status" value="1"/>
</dbReference>
<dbReference type="PROSITE" id="PS50103">
    <property type="entry name" value="ZF_C3H1"/>
    <property type="match status" value="1"/>
</dbReference>
<dbReference type="CDD" id="cd18808">
    <property type="entry name" value="SF1_C_Upf1"/>
    <property type="match status" value="2"/>
</dbReference>
<dbReference type="InterPro" id="IPR000571">
    <property type="entry name" value="Znf_CCCH"/>
</dbReference>
<evidence type="ECO:0000256" key="3">
    <source>
        <dbReference type="ARBA" id="ARBA00022801"/>
    </source>
</evidence>
<organism evidence="10 11">
    <name type="scientific">Eublepharis macularius</name>
    <name type="common">Leopard gecko</name>
    <name type="synonym">Cyrtodactylus macularius</name>
    <dbReference type="NCBI Taxonomy" id="481883"/>
    <lineage>
        <taxon>Eukaryota</taxon>
        <taxon>Metazoa</taxon>
        <taxon>Chordata</taxon>
        <taxon>Craniata</taxon>
        <taxon>Vertebrata</taxon>
        <taxon>Euteleostomi</taxon>
        <taxon>Lepidosauria</taxon>
        <taxon>Squamata</taxon>
        <taxon>Bifurcata</taxon>
        <taxon>Gekkota</taxon>
        <taxon>Eublepharidae</taxon>
        <taxon>Eublepharinae</taxon>
        <taxon>Eublepharis</taxon>
    </lineage>
</organism>
<feature type="zinc finger region" description="C3H1-type" evidence="6">
    <location>
        <begin position="213"/>
        <end position="242"/>
    </location>
</feature>
<evidence type="ECO:0000256" key="2">
    <source>
        <dbReference type="ARBA" id="ARBA00022741"/>
    </source>
</evidence>
<feature type="region of interest" description="Disordered" evidence="8">
    <location>
        <begin position="1203"/>
        <end position="1223"/>
    </location>
</feature>
<dbReference type="Pfam" id="PF13087">
    <property type="entry name" value="AAA_12"/>
    <property type="match status" value="2"/>
</dbReference>
<keyword evidence="3" id="KW-0378">Hydrolase</keyword>
<dbReference type="SMART" id="SM00955">
    <property type="entry name" value="RNB"/>
    <property type="match status" value="1"/>
</dbReference>
<keyword evidence="2" id="KW-0547">Nucleotide-binding</keyword>
<dbReference type="InterPro" id="IPR047187">
    <property type="entry name" value="SF1_C_Upf1"/>
</dbReference>
<dbReference type="RefSeq" id="XP_054835850.1">
    <property type="nucleotide sequence ID" value="XM_054979875.1"/>
</dbReference>
<dbReference type="Pfam" id="PF25049">
    <property type="entry name" value="OB_HELZ2"/>
    <property type="match status" value="1"/>
</dbReference>
<feature type="region of interest" description="Disordered" evidence="8">
    <location>
        <begin position="2375"/>
        <end position="2399"/>
    </location>
</feature>
<dbReference type="Pfam" id="PF13086">
    <property type="entry name" value="AAA_11"/>
    <property type="match status" value="3"/>
</dbReference>
<dbReference type="GO" id="GO:0016787">
    <property type="term" value="F:hydrolase activity"/>
    <property type="evidence" value="ECO:0007669"/>
    <property type="project" value="UniProtKB-KW"/>
</dbReference>
<evidence type="ECO:0000256" key="8">
    <source>
        <dbReference type="SAM" id="MobiDB-lite"/>
    </source>
</evidence>
<keyword evidence="10" id="KW-1185">Reference proteome</keyword>
<keyword evidence="4 11" id="KW-0347">Helicase</keyword>
<dbReference type="InterPro" id="IPR041677">
    <property type="entry name" value="DNA2/NAM7_AAA_11"/>
</dbReference>
<comment type="similarity">
    <text evidence="1">Belongs to the DNA2/NAM7 helicase family.</text>
</comment>
<keyword evidence="6" id="KW-0862">Zinc</keyword>
<dbReference type="GO" id="GO:0008270">
    <property type="term" value="F:zinc ion binding"/>
    <property type="evidence" value="ECO:0007669"/>
    <property type="project" value="UniProtKB-KW"/>
</dbReference>
<dbReference type="Gene3D" id="3.40.50.300">
    <property type="entry name" value="P-loop containing nucleotide triphosphate hydrolases"/>
    <property type="match status" value="4"/>
</dbReference>
<dbReference type="SUPFAM" id="SSF52540">
    <property type="entry name" value="P-loop containing nucleoside triphosphate hydrolases"/>
    <property type="match status" value="2"/>
</dbReference>
<dbReference type="CTD" id="85441"/>
<keyword evidence="6" id="KW-0479">Metal-binding</keyword>
<evidence type="ECO:0000256" key="4">
    <source>
        <dbReference type="ARBA" id="ARBA00022806"/>
    </source>
</evidence>
<dbReference type="PANTHER" id="PTHR43788:SF16">
    <property type="entry name" value="HELICASE WITH ZINC FINGER 2"/>
    <property type="match status" value="1"/>
</dbReference>
<dbReference type="InterPro" id="IPR001900">
    <property type="entry name" value="RNase_II/R"/>
</dbReference>
<dbReference type="InterPro" id="IPR056787">
    <property type="entry name" value="OB_HELZ2"/>
</dbReference>
<dbReference type="InterPro" id="IPR041679">
    <property type="entry name" value="DNA2/NAM7-like_C"/>
</dbReference>
<protein>
    <submittedName>
        <fullName evidence="11">LOW QUALITY PROTEIN: helicase with zinc finger domain 2</fullName>
    </submittedName>
</protein>
<dbReference type="InterPro" id="IPR050534">
    <property type="entry name" value="Coronavir_polyprotein_1ab"/>
</dbReference>
<evidence type="ECO:0000256" key="6">
    <source>
        <dbReference type="PROSITE-ProRule" id="PRU00723"/>
    </source>
</evidence>
<dbReference type="InterPro" id="IPR012340">
    <property type="entry name" value="NA-bd_OB-fold"/>
</dbReference>
<dbReference type="GeneID" id="129330035"/>
<reference evidence="11" key="1">
    <citation type="submission" date="2025-08" db="UniProtKB">
        <authorList>
            <consortium name="RefSeq"/>
        </authorList>
    </citation>
    <scope>IDENTIFICATION</scope>
    <source>
        <tissue evidence="11">Blood</tissue>
    </source>
</reference>